<name>A0A2H0BGB4_UNCKA</name>
<comment type="caution">
    <text evidence="2">The sequence shown here is derived from an EMBL/GenBank/DDBJ whole genome shotgun (WGS) entry which is preliminary data.</text>
</comment>
<evidence type="ECO:0000313" key="2">
    <source>
        <dbReference type="EMBL" id="PIP56717.1"/>
    </source>
</evidence>
<dbReference type="AlphaFoldDB" id="A0A2H0BGB4"/>
<sequence length="286" mass="33039">MENQNSNLLTNDEKRFFQLKYSIKEDYFGGNLTTDEMFIFIWLQWQSNPVNGKFFTSYTNLESELNGKYSKNLINKVMLSLKSKKYIWFVAHRGSRGVVEVVTKDFPLTSGSFLNINKYFEQKSDGNNEGDQDSTTAEPSPELEPINQKFEVADYPLREDEKAVFDIEPGRTPNTDTNTQTKIENDIDTTSTTKGRKKINPIEYIPKTEEEQKCLKIALELRENDFQFMLFVLKKYGIGVVEEAWGTYQSRPSHLVDDPRRYFNTLVRDLGEAKLKNDLKGNGNLG</sequence>
<evidence type="ECO:0000256" key="1">
    <source>
        <dbReference type="SAM" id="MobiDB-lite"/>
    </source>
</evidence>
<gene>
    <name evidence="2" type="ORF">COX05_01555</name>
</gene>
<evidence type="ECO:0000313" key="3">
    <source>
        <dbReference type="Proteomes" id="UP000228495"/>
    </source>
</evidence>
<organism evidence="2 3">
    <name type="scientific">candidate division WWE3 bacterium CG22_combo_CG10-13_8_21_14_all_39_12</name>
    <dbReference type="NCBI Taxonomy" id="1975094"/>
    <lineage>
        <taxon>Bacteria</taxon>
        <taxon>Katanobacteria</taxon>
    </lineage>
</organism>
<reference evidence="2 3" key="1">
    <citation type="submission" date="2017-09" db="EMBL/GenBank/DDBJ databases">
        <title>Depth-based differentiation of microbial function through sediment-hosted aquifers and enrichment of novel symbionts in the deep terrestrial subsurface.</title>
        <authorList>
            <person name="Probst A.J."/>
            <person name="Ladd B."/>
            <person name="Jarett J.K."/>
            <person name="Geller-Mcgrath D.E."/>
            <person name="Sieber C.M."/>
            <person name="Emerson J.B."/>
            <person name="Anantharaman K."/>
            <person name="Thomas B.C."/>
            <person name="Malmstrom R."/>
            <person name="Stieglmeier M."/>
            <person name="Klingl A."/>
            <person name="Woyke T."/>
            <person name="Ryan C.M."/>
            <person name="Banfield J.F."/>
        </authorList>
    </citation>
    <scope>NUCLEOTIDE SEQUENCE [LARGE SCALE GENOMIC DNA]</scope>
    <source>
        <strain evidence="2">CG22_combo_CG10-13_8_21_14_all_39_12</strain>
    </source>
</reference>
<proteinExistence type="predicted"/>
<dbReference type="Proteomes" id="UP000228495">
    <property type="component" value="Unassembled WGS sequence"/>
</dbReference>
<accession>A0A2H0BGB4</accession>
<feature type="region of interest" description="Disordered" evidence="1">
    <location>
        <begin position="124"/>
        <end position="145"/>
    </location>
</feature>
<feature type="compositionally biased region" description="Polar residues" evidence="1">
    <location>
        <begin position="127"/>
        <end position="138"/>
    </location>
</feature>
<protein>
    <submittedName>
        <fullName evidence="2">Uncharacterized protein</fullName>
    </submittedName>
</protein>
<dbReference type="EMBL" id="PCSU01000022">
    <property type="protein sequence ID" value="PIP56717.1"/>
    <property type="molecule type" value="Genomic_DNA"/>
</dbReference>